<dbReference type="InterPro" id="IPR011990">
    <property type="entry name" value="TPR-like_helical_dom_sf"/>
</dbReference>
<feature type="chain" id="PRO_5047062520" evidence="2">
    <location>
        <begin position="23"/>
        <end position="319"/>
    </location>
</feature>
<dbReference type="Proteomes" id="UP001254608">
    <property type="component" value="Unassembled WGS sequence"/>
</dbReference>
<sequence length="319" mass="34561">MRSVFVGLPGACLALALLAGCAAGPETLRLRQETVSVELSDTPFFAQERYQCGPAALATVLVNSGVPVTPEALVSEVYIPEREGSLQSEMIASARRHGRVPFRLDGHVESVLAELYAGRPVLVFQNLGLNRLPVWHYAVTVGHDADRGEFVMRSGTEPRHIESDKDWLARWDRGGRWTVVVVRPDELPASATAETWLAAVAPFESLGRPETARIAYEAASRRWPGKALVWAALGNVHYALGEQSEAAKAYARAIDIDPSASLVRNNYAQTLAELGCTERAQQELATAEVGANPSQLTLLRSTRADIAALNTSARCPLKP</sequence>
<dbReference type="Pfam" id="PF13529">
    <property type="entry name" value="Peptidase_C39_2"/>
    <property type="match status" value="1"/>
</dbReference>
<proteinExistence type="predicted"/>
<dbReference type="NCBIfam" id="NF033920">
    <property type="entry name" value="C39_PA2778_fam"/>
    <property type="match status" value="1"/>
</dbReference>
<dbReference type="EMBL" id="JAVRIC010000024">
    <property type="protein sequence ID" value="MDT0498667.1"/>
    <property type="molecule type" value="Genomic_DNA"/>
</dbReference>
<dbReference type="Gene3D" id="3.90.70.10">
    <property type="entry name" value="Cysteine proteinases"/>
    <property type="match status" value="1"/>
</dbReference>
<comment type="caution">
    <text evidence="4">The sequence shown here is derived from an EMBL/GenBank/DDBJ whole genome shotgun (WGS) entry which is preliminary data.</text>
</comment>
<keyword evidence="5" id="KW-1185">Reference proteome</keyword>
<evidence type="ECO:0000256" key="2">
    <source>
        <dbReference type="SAM" id="SignalP"/>
    </source>
</evidence>
<feature type="domain" description="Peptidase C39-like" evidence="3">
    <location>
        <begin position="41"/>
        <end position="150"/>
    </location>
</feature>
<keyword evidence="2" id="KW-0732">Signal</keyword>
<dbReference type="Gene3D" id="1.25.40.10">
    <property type="entry name" value="Tetratricopeptide repeat domain"/>
    <property type="match status" value="1"/>
</dbReference>
<evidence type="ECO:0000313" key="5">
    <source>
        <dbReference type="Proteomes" id="UP001254608"/>
    </source>
</evidence>
<dbReference type="RefSeq" id="WP_311366079.1">
    <property type="nucleotide sequence ID" value="NZ_JAVRIC010000024.1"/>
</dbReference>
<evidence type="ECO:0000313" key="4">
    <source>
        <dbReference type="EMBL" id="MDT0498667.1"/>
    </source>
</evidence>
<dbReference type="InterPro" id="IPR039564">
    <property type="entry name" value="Peptidase_C39-like"/>
</dbReference>
<name>A0ABU2WLA0_9GAMM</name>
<accession>A0ABU2WLA0</accession>
<dbReference type="InterPro" id="IPR019734">
    <property type="entry name" value="TPR_rpt"/>
</dbReference>
<feature type="signal peptide" evidence="2">
    <location>
        <begin position="1"/>
        <end position="22"/>
    </location>
</feature>
<feature type="repeat" description="TPR" evidence="1">
    <location>
        <begin position="227"/>
        <end position="260"/>
    </location>
</feature>
<evidence type="ECO:0000259" key="3">
    <source>
        <dbReference type="Pfam" id="PF13529"/>
    </source>
</evidence>
<evidence type="ECO:0000256" key="1">
    <source>
        <dbReference type="PROSITE-ProRule" id="PRU00339"/>
    </source>
</evidence>
<protein>
    <submittedName>
        <fullName evidence="4">PA2778 family cysteine peptidase</fullName>
    </submittedName>
</protein>
<gene>
    <name evidence="4" type="ORF">RM530_15060</name>
</gene>
<dbReference type="SMART" id="SM00028">
    <property type="entry name" value="TPR"/>
    <property type="match status" value="1"/>
</dbReference>
<reference evidence="4 5" key="1">
    <citation type="submission" date="2023-09" db="EMBL/GenBank/DDBJ databases">
        <authorList>
            <person name="Rey-Velasco X."/>
        </authorList>
    </citation>
    <scope>NUCLEOTIDE SEQUENCE [LARGE SCALE GENOMIC DNA]</scope>
    <source>
        <strain evidence="4 5">W345</strain>
    </source>
</reference>
<keyword evidence="1" id="KW-0802">TPR repeat</keyword>
<dbReference type="PROSITE" id="PS50293">
    <property type="entry name" value="TPR_REGION"/>
    <property type="match status" value="1"/>
</dbReference>
<dbReference type="PROSITE" id="PS51257">
    <property type="entry name" value="PROKAR_LIPOPROTEIN"/>
    <property type="match status" value="1"/>
</dbReference>
<dbReference type="PROSITE" id="PS50005">
    <property type="entry name" value="TPR"/>
    <property type="match status" value="1"/>
</dbReference>
<organism evidence="4 5">
    <name type="scientific">Banduia mediterranea</name>
    <dbReference type="NCBI Taxonomy" id="3075609"/>
    <lineage>
        <taxon>Bacteria</taxon>
        <taxon>Pseudomonadati</taxon>
        <taxon>Pseudomonadota</taxon>
        <taxon>Gammaproteobacteria</taxon>
        <taxon>Nevskiales</taxon>
        <taxon>Algiphilaceae</taxon>
        <taxon>Banduia</taxon>
    </lineage>
</organism>
<dbReference type="SUPFAM" id="SSF48452">
    <property type="entry name" value="TPR-like"/>
    <property type="match status" value="1"/>
</dbReference>
<dbReference type="Pfam" id="PF13432">
    <property type="entry name" value="TPR_16"/>
    <property type="match status" value="1"/>
</dbReference>